<dbReference type="RefSeq" id="WP_392397177.1">
    <property type="nucleotide sequence ID" value="NZ_CP102177.1"/>
</dbReference>
<keyword evidence="5" id="KW-1185">Reference proteome</keyword>
<reference evidence="4 5" key="1">
    <citation type="submission" date="2018-08" db="EMBL/GenBank/DDBJ databases">
        <title>Recombination of ecologically and evolutionarily significant loci maintains genetic cohesion in the Pseudomonas syringae species complex.</title>
        <authorList>
            <person name="Dillon M."/>
            <person name="Thakur S."/>
            <person name="Almeida R.N.D."/>
            <person name="Weir B.S."/>
            <person name="Guttman D.S."/>
        </authorList>
    </citation>
    <scope>NUCLEOTIDE SEQUENCE [LARGE SCALE GENOMIC DNA]</scope>
    <source>
        <strain evidence="4 5">NCPPB2445</strain>
    </source>
</reference>
<dbReference type="EMBL" id="RBOJ01000077">
    <property type="protein sequence ID" value="RMM49044.1"/>
    <property type="molecule type" value="Genomic_DNA"/>
</dbReference>
<accession>A0A3M3EHH0</accession>
<keyword evidence="1" id="KW-0479">Metal-binding</keyword>
<evidence type="ECO:0008006" key="6">
    <source>
        <dbReference type="Google" id="ProtNLM"/>
    </source>
</evidence>
<dbReference type="PRINTS" id="PR00859">
    <property type="entry name" value="MTPROKARYOTE"/>
</dbReference>
<evidence type="ECO:0000313" key="4">
    <source>
        <dbReference type="EMBL" id="RMM49044.1"/>
    </source>
</evidence>
<dbReference type="Proteomes" id="UP000270661">
    <property type="component" value="Unassembled WGS sequence"/>
</dbReference>
<dbReference type="Gene3D" id="2.30.170.10">
    <property type="match status" value="1"/>
</dbReference>
<dbReference type="STRING" id="47879.AXG94_25590"/>
<dbReference type="GO" id="GO:0046872">
    <property type="term" value="F:metal ion binding"/>
    <property type="evidence" value="ECO:0007669"/>
    <property type="project" value="UniProtKB-KW"/>
</dbReference>
<evidence type="ECO:0000256" key="1">
    <source>
        <dbReference type="ARBA" id="ARBA00022723"/>
    </source>
</evidence>
<gene>
    <name evidence="4" type="ORF">ALQ77_03914</name>
</gene>
<dbReference type="InterPro" id="IPR017854">
    <property type="entry name" value="Metalthion_dom_sf"/>
</dbReference>
<dbReference type="InterPro" id="IPR000518">
    <property type="entry name" value="Metalthion_fam14_prok"/>
</dbReference>
<feature type="region of interest" description="Disordered" evidence="3">
    <location>
        <begin position="56"/>
        <end position="84"/>
    </location>
</feature>
<proteinExistence type="predicted"/>
<name>A0A3M3EHH0_9PSED</name>
<evidence type="ECO:0000313" key="5">
    <source>
        <dbReference type="Proteomes" id="UP000270661"/>
    </source>
</evidence>
<feature type="compositionally biased region" description="Basic and acidic residues" evidence="3">
    <location>
        <begin position="57"/>
        <end position="69"/>
    </location>
</feature>
<dbReference type="SUPFAM" id="SSF57868">
    <property type="entry name" value="Metallothionein"/>
    <property type="match status" value="1"/>
</dbReference>
<comment type="caution">
    <text evidence="4">The sequence shown here is derived from an EMBL/GenBank/DDBJ whole genome shotgun (WGS) entry which is preliminary data.</text>
</comment>
<evidence type="ECO:0000256" key="2">
    <source>
        <dbReference type="ARBA" id="ARBA00022851"/>
    </source>
</evidence>
<dbReference type="AlphaFoldDB" id="A0A3M3EHH0"/>
<evidence type="ECO:0000256" key="3">
    <source>
        <dbReference type="SAM" id="MobiDB-lite"/>
    </source>
</evidence>
<dbReference type="Pfam" id="PF02069">
    <property type="entry name" value="Metallothio_Pro"/>
    <property type="match status" value="1"/>
</dbReference>
<protein>
    <recommendedName>
        <fullName evidence="6">Metallothionein</fullName>
    </recommendedName>
</protein>
<sequence length="84" mass="9131">MSESKMKCGCPDCQCEVDPQRMFNHDGEAYCSQACAEQHPNGEPCPAPDCHCGRSGKVGERDVTNKQLDDALEETFPASDPISP</sequence>
<organism evidence="4 5">
    <name type="scientific">Pseudomonas corrugata</name>
    <dbReference type="NCBI Taxonomy" id="47879"/>
    <lineage>
        <taxon>Bacteria</taxon>
        <taxon>Pseudomonadati</taxon>
        <taxon>Pseudomonadota</taxon>
        <taxon>Gammaproteobacteria</taxon>
        <taxon>Pseudomonadales</taxon>
        <taxon>Pseudomonadaceae</taxon>
        <taxon>Pseudomonas</taxon>
    </lineage>
</organism>
<keyword evidence="2" id="KW-0480">Metal-thiolate cluster</keyword>